<dbReference type="GO" id="GO:0030659">
    <property type="term" value="C:cytoplasmic vesicle membrane"/>
    <property type="evidence" value="ECO:0007669"/>
    <property type="project" value="TreeGrafter"/>
</dbReference>
<accession>Q4TE85</accession>
<dbReference type="AlphaFoldDB" id="Q4TE85"/>
<sequence length="35" mass="4040">QVNGDIPPRLKKSAHEVILEFIRSRPPLNPARSRF</sequence>
<reference evidence="2" key="1">
    <citation type="journal article" date="2004" name="Nature">
        <title>Genome duplication in the teleost fish Tetraodon nigroviridis reveals the early vertebrate proto-karyotype.</title>
        <authorList>
            <person name="Jaillon O."/>
            <person name="Aury J.-M."/>
            <person name="Brunet F."/>
            <person name="Petit J.-L."/>
            <person name="Stange-Thomann N."/>
            <person name="Mauceli E."/>
            <person name="Bouneau L."/>
            <person name="Fischer C."/>
            <person name="Ozouf-Costaz C."/>
            <person name="Bernot A."/>
            <person name="Nicaud S."/>
            <person name="Jaffe D."/>
            <person name="Fisher S."/>
            <person name="Lutfalla G."/>
            <person name="Dossat C."/>
            <person name="Segurens B."/>
            <person name="Dasilva C."/>
            <person name="Salanoubat M."/>
            <person name="Levy M."/>
            <person name="Boudet N."/>
            <person name="Castellano S."/>
            <person name="Anthouard V."/>
            <person name="Jubin C."/>
            <person name="Castelli V."/>
            <person name="Katinka M."/>
            <person name="Vacherie B."/>
            <person name="Biemont C."/>
            <person name="Skalli Z."/>
            <person name="Cattolico L."/>
            <person name="Poulain J."/>
            <person name="De Berardinis V."/>
            <person name="Cruaud C."/>
            <person name="Duprat S."/>
            <person name="Brottier P."/>
            <person name="Coutanceau J.-P."/>
            <person name="Gouzy J."/>
            <person name="Parra G."/>
            <person name="Lardier G."/>
            <person name="Chapple C."/>
            <person name="McKernan K.J."/>
            <person name="McEwan P."/>
            <person name="Bosak S."/>
            <person name="Kellis M."/>
            <person name="Volff J.-N."/>
            <person name="Guigo R."/>
            <person name="Zody M.C."/>
            <person name="Mesirov J."/>
            <person name="Lindblad-Toh K."/>
            <person name="Birren B."/>
            <person name="Nusbaum C."/>
            <person name="Kahn D."/>
            <person name="Robinson-Rechavi M."/>
            <person name="Laudet V."/>
            <person name="Schachter V."/>
            <person name="Quetier F."/>
            <person name="Saurin W."/>
            <person name="Scarpelli C."/>
            <person name="Wincker P."/>
            <person name="Lander E.S."/>
            <person name="Weissenbach J."/>
            <person name="Roest Crollius H."/>
        </authorList>
    </citation>
    <scope>NUCLEOTIDE SEQUENCE [LARGE SCALE GENOMIC DNA]</scope>
</reference>
<dbReference type="GO" id="GO:0040038">
    <property type="term" value="P:polar body extrusion after meiotic divisions"/>
    <property type="evidence" value="ECO:0007669"/>
    <property type="project" value="TreeGrafter"/>
</dbReference>
<dbReference type="OrthoDB" id="10043757at2759"/>
<feature type="non-terminal residue" evidence="2">
    <location>
        <position position="1"/>
    </location>
</feature>
<dbReference type="EMBL" id="CAAE01002433">
    <property type="protein sequence ID" value="CAF87447.1"/>
    <property type="molecule type" value="Genomic_DNA"/>
</dbReference>
<dbReference type="EMBL" id="CAAE01005568">
    <property type="protein sequence ID" value="CAF88797.1"/>
    <property type="molecule type" value="Genomic_DNA"/>
</dbReference>
<dbReference type="GO" id="GO:0048193">
    <property type="term" value="P:Golgi vesicle transport"/>
    <property type="evidence" value="ECO:0007669"/>
    <property type="project" value="TreeGrafter"/>
</dbReference>
<dbReference type="GO" id="GO:0051639">
    <property type="term" value="P:actin filament network formation"/>
    <property type="evidence" value="ECO:0007669"/>
    <property type="project" value="TreeGrafter"/>
</dbReference>
<name>Q4TE85_TETNG</name>
<dbReference type="KEGG" id="tng:GSTEN00000152G001"/>
<dbReference type="PANTHER" id="PTHR21345">
    <property type="entry name" value="SPIRE"/>
    <property type="match status" value="1"/>
</dbReference>
<dbReference type="GO" id="GO:0008017">
    <property type="term" value="F:microtubule binding"/>
    <property type="evidence" value="ECO:0007669"/>
    <property type="project" value="TreeGrafter"/>
</dbReference>
<dbReference type="GO" id="GO:0045010">
    <property type="term" value="P:actin nucleation"/>
    <property type="evidence" value="ECO:0007669"/>
    <property type="project" value="InterPro"/>
</dbReference>
<gene>
    <name evidence="1" type="ORF">GSTENG00000152001</name>
    <name evidence="2" type="ORF">GSTENG00002377001</name>
</gene>
<dbReference type="GO" id="GO:0030041">
    <property type="term" value="P:actin filament polymerization"/>
    <property type="evidence" value="ECO:0007669"/>
    <property type="project" value="TreeGrafter"/>
</dbReference>
<dbReference type="InterPro" id="IPR029901">
    <property type="entry name" value="Spire"/>
</dbReference>
<evidence type="ECO:0000313" key="1">
    <source>
        <dbReference type="EMBL" id="CAF87447.1"/>
    </source>
</evidence>
<protein>
    <submittedName>
        <fullName evidence="2">(spotted green pufferfish) hypothetical protein</fullName>
    </submittedName>
</protein>
<comment type="caution">
    <text evidence="2">The sequence shown here is derived from an EMBL/GenBank/DDBJ whole genome shotgun (WGS) entry which is preliminary data.</text>
</comment>
<dbReference type="PANTHER" id="PTHR21345:SF8">
    <property type="entry name" value="PROTEIN SPIRE HOMOLOG 1"/>
    <property type="match status" value="1"/>
</dbReference>
<dbReference type="KEGG" id="tng:GSTEN00002377G001"/>
<proteinExistence type="predicted"/>
<reference evidence="2" key="2">
    <citation type="submission" date="2004-02" db="EMBL/GenBank/DDBJ databases">
        <authorList>
            <consortium name="Genoscope"/>
            <consortium name="Whitehead Institute Centre for Genome Research"/>
        </authorList>
    </citation>
    <scope>NUCLEOTIDE SEQUENCE</scope>
</reference>
<organism evidence="2">
    <name type="scientific">Tetraodon nigroviridis</name>
    <name type="common">Spotted green pufferfish</name>
    <name type="synonym">Chelonodon nigroviridis</name>
    <dbReference type="NCBI Taxonomy" id="99883"/>
    <lineage>
        <taxon>Eukaryota</taxon>
        <taxon>Metazoa</taxon>
        <taxon>Chordata</taxon>
        <taxon>Craniata</taxon>
        <taxon>Vertebrata</taxon>
        <taxon>Euteleostomi</taxon>
        <taxon>Actinopterygii</taxon>
        <taxon>Neopterygii</taxon>
        <taxon>Teleostei</taxon>
        <taxon>Neoteleostei</taxon>
        <taxon>Acanthomorphata</taxon>
        <taxon>Eupercaria</taxon>
        <taxon>Tetraodontiformes</taxon>
        <taxon>Tetradontoidea</taxon>
        <taxon>Tetraodontidae</taxon>
        <taxon>Tetraodon</taxon>
    </lineage>
</organism>
<dbReference type="GO" id="GO:0051295">
    <property type="term" value="P:establishment of meiotic spindle localization"/>
    <property type="evidence" value="ECO:0007669"/>
    <property type="project" value="TreeGrafter"/>
</dbReference>
<feature type="non-terminal residue" evidence="2">
    <location>
        <position position="35"/>
    </location>
</feature>
<dbReference type="GO" id="GO:0036089">
    <property type="term" value="P:cleavage furrow formation"/>
    <property type="evidence" value="ECO:0007669"/>
    <property type="project" value="TreeGrafter"/>
</dbReference>
<dbReference type="GO" id="GO:0005938">
    <property type="term" value="C:cell cortex"/>
    <property type="evidence" value="ECO:0007669"/>
    <property type="project" value="TreeGrafter"/>
</dbReference>
<evidence type="ECO:0000313" key="2">
    <source>
        <dbReference type="EMBL" id="CAF88797.1"/>
    </source>
</evidence>
<dbReference type="GO" id="GO:0003779">
    <property type="term" value="F:actin binding"/>
    <property type="evidence" value="ECO:0007669"/>
    <property type="project" value="InterPro"/>
</dbReference>